<feature type="region of interest" description="Disordered" evidence="1">
    <location>
        <begin position="628"/>
        <end position="657"/>
    </location>
</feature>
<feature type="region of interest" description="Disordered" evidence="1">
    <location>
        <begin position="319"/>
        <end position="415"/>
    </location>
</feature>
<feature type="compositionally biased region" description="Polar residues" evidence="1">
    <location>
        <begin position="449"/>
        <end position="461"/>
    </location>
</feature>
<sequence length="657" mass="70567">MTIEGDLTDDGSALSPCSPVTHSRQPATSGIGSTAFRAWNYVIAGPGTTCSVSFRWWWWWLAVWLPCPGPSRDETEPCFGRQKFAVFVGKGTPHAGSSGPMGKGAHGVCKNRGFSALRGNSQYGTVPTHLPGWVDVGVGRGRRDTEPYPTASCYDGHAWPHPPLVANDHWSPVMWWPWNLMGRNDGGQPTHGDVIHAPDLIRFPSPSLFLFSLLPFAILSPEQLLLYFNHFPVVCYLKSRRCFRPVVFTHPPSGVSTDLRSRYAVLSVHPARPLTQLHGIPPAVNPYYPCECRCRSTTPSEPPFSARSKASDDLFRQQSRSLGDTSPFPEDPSRATLEHDLGGKTKKKGKTGTKGKNKAAKAIPKSTPDDLLEAEAPSPSPPLQAEPSSCPNPTLEPPPSNNIVSPVLDALGTLGDSPENDIAYRTGTWAKSIPYGKSPPNDAVDGEFNSGSPFGFLTSQDKGGFSHPSSTSPPPGARPLSYGRGYATSSVSRQHSVDRQKSNSVSSPFNNQAPLPHLPQAHFYGAPDIDLPLFSGQNRAATDGSYSFCAFDTIISPPSKASRMGSSVLLVGTDGGLDILAIEDRKTRPVGKLAGLNGRVIEAKLLSNTSTNDTSIHSRPHIAVIIHGPTAQPDDEGHASSNSSEANDIPTGRQCIL</sequence>
<organism evidence="2">
    <name type="scientific">Aspergillus niger</name>
    <dbReference type="NCBI Taxonomy" id="5061"/>
    <lineage>
        <taxon>Eukaryota</taxon>
        <taxon>Fungi</taxon>
        <taxon>Dikarya</taxon>
        <taxon>Ascomycota</taxon>
        <taxon>Pezizomycotina</taxon>
        <taxon>Eurotiomycetes</taxon>
        <taxon>Eurotiomycetidae</taxon>
        <taxon>Eurotiales</taxon>
        <taxon>Aspergillaceae</taxon>
        <taxon>Aspergillus</taxon>
        <taxon>Aspergillus subgen. Circumdati</taxon>
    </lineage>
</organism>
<dbReference type="VEuPathDB" id="FungiDB:An01g05210"/>
<feature type="compositionally biased region" description="Basic and acidic residues" evidence="1">
    <location>
        <begin position="331"/>
        <end position="343"/>
    </location>
</feature>
<protein>
    <submittedName>
        <fullName evidence="2">Uncharacterized protein</fullName>
    </submittedName>
</protein>
<feature type="compositionally biased region" description="Basic residues" evidence="1">
    <location>
        <begin position="344"/>
        <end position="359"/>
    </location>
</feature>
<feature type="compositionally biased region" description="Polar residues" evidence="1">
    <location>
        <begin position="18"/>
        <end position="27"/>
    </location>
</feature>
<dbReference type="KEGG" id="ang:An01g05210"/>
<accession>A0AAJ8BL47</accession>
<dbReference type="RefSeq" id="XP_059599665.1">
    <property type="nucleotide sequence ID" value="XM_059748005.1"/>
</dbReference>
<evidence type="ECO:0000256" key="1">
    <source>
        <dbReference type="SAM" id="MobiDB-lite"/>
    </source>
</evidence>
<dbReference type="GeneID" id="4977983"/>
<feature type="region of interest" description="Disordered" evidence="1">
    <location>
        <begin position="438"/>
        <end position="521"/>
    </location>
</feature>
<gene>
    <name evidence="2" type="ORF">An01g05210</name>
</gene>
<evidence type="ECO:0000313" key="2">
    <source>
        <dbReference type="RefSeq" id="XP_059599665.1"/>
    </source>
</evidence>
<reference evidence="2" key="2">
    <citation type="submission" date="2025-08" db="UniProtKB">
        <authorList>
            <consortium name="RefSeq"/>
        </authorList>
    </citation>
    <scope>IDENTIFICATION</scope>
</reference>
<reference evidence="2" key="1">
    <citation type="submission" date="2025-02" db="EMBL/GenBank/DDBJ databases">
        <authorList>
            <consortium name="NCBI Genome Project"/>
        </authorList>
    </citation>
    <scope>NUCLEOTIDE SEQUENCE</scope>
</reference>
<proteinExistence type="predicted"/>
<feature type="region of interest" description="Disordered" evidence="1">
    <location>
        <begin position="1"/>
        <end position="27"/>
    </location>
</feature>
<feature type="compositionally biased region" description="Polar residues" evidence="1">
    <location>
        <begin position="502"/>
        <end position="513"/>
    </location>
</feature>
<dbReference type="AlphaFoldDB" id="A0AAJ8BL47"/>
<name>A0AAJ8BL47_ASPNG</name>